<dbReference type="AlphaFoldDB" id="A0A6P5Z4F5"/>
<evidence type="ECO:0000313" key="2">
    <source>
        <dbReference type="Proteomes" id="UP000515121"/>
    </source>
</evidence>
<dbReference type="GeneID" id="111297115"/>
<dbReference type="KEGG" id="dzi:111297115"/>
<dbReference type="OrthoDB" id="672067at2759"/>
<name>A0A6P5Z4F5_DURZI</name>
<protein>
    <submittedName>
        <fullName evidence="3">Protein BIC1-like</fullName>
    </submittedName>
</protein>
<feature type="compositionally biased region" description="Polar residues" evidence="1">
    <location>
        <begin position="41"/>
        <end position="72"/>
    </location>
</feature>
<evidence type="ECO:0000313" key="3">
    <source>
        <dbReference type="RefSeq" id="XP_022747470.1"/>
    </source>
</evidence>
<gene>
    <name evidence="3" type="primary">LOC111297115</name>
</gene>
<dbReference type="PANTHER" id="PTHR34207:SF2">
    <property type="entry name" value="PROTEIN BIC1"/>
    <property type="match status" value="1"/>
</dbReference>
<dbReference type="GO" id="GO:0009785">
    <property type="term" value="P:blue light signaling pathway"/>
    <property type="evidence" value="ECO:0007669"/>
    <property type="project" value="InterPro"/>
</dbReference>
<dbReference type="RefSeq" id="XP_022747470.1">
    <property type="nucleotide sequence ID" value="XM_022891735.1"/>
</dbReference>
<accession>A0A6P5Z4F5</accession>
<evidence type="ECO:0000256" key="1">
    <source>
        <dbReference type="SAM" id="MobiDB-lite"/>
    </source>
</evidence>
<feature type="region of interest" description="Disordered" evidence="1">
    <location>
        <begin position="1"/>
        <end position="74"/>
    </location>
</feature>
<dbReference type="CDD" id="cd22645">
    <property type="entry name" value="BIC1_CID"/>
    <property type="match status" value="1"/>
</dbReference>
<proteinExistence type="predicted"/>
<dbReference type="Proteomes" id="UP000515121">
    <property type="component" value="Unplaced"/>
</dbReference>
<dbReference type="PANTHER" id="PTHR34207">
    <property type="entry name" value="PROTEIN BIC1"/>
    <property type="match status" value="1"/>
</dbReference>
<keyword evidence="2" id="KW-1185">Reference proteome</keyword>
<dbReference type="InterPro" id="IPR040374">
    <property type="entry name" value="BIC"/>
</dbReference>
<organism evidence="2 3">
    <name type="scientific">Durio zibethinus</name>
    <name type="common">Durian</name>
    <dbReference type="NCBI Taxonomy" id="66656"/>
    <lineage>
        <taxon>Eukaryota</taxon>
        <taxon>Viridiplantae</taxon>
        <taxon>Streptophyta</taxon>
        <taxon>Embryophyta</taxon>
        <taxon>Tracheophyta</taxon>
        <taxon>Spermatophyta</taxon>
        <taxon>Magnoliopsida</taxon>
        <taxon>eudicotyledons</taxon>
        <taxon>Gunneridae</taxon>
        <taxon>Pentapetalae</taxon>
        <taxon>rosids</taxon>
        <taxon>malvids</taxon>
        <taxon>Malvales</taxon>
        <taxon>Malvaceae</taxon>
        <taxon>Helicteroideae</taxon>
        <taxon>Durio</taxon>
    </lineage>
</organism>
<reference evidence="3" key="1">
    <citation type="submission" date="2025-08" db="UniProtKB">
        <authorList>
            <consortium name="RefSeq"/>
        </authorList>
    </citation>
    <scope>IDENTIFICATION</scope>
    <source>
        <tissue evidence="3">Fruit stalk</tissue>
    </source>
</reference>
<sequence>MNVEPTKMTHHNPVQAVERAPQLSEKPNKSQLPDDVVHVETGSSEMETCQYDSDGNDRVLNNNEGSSLQGRRTSVPVVVEVTKEAKRVEESLEEHNGRERLKRRRIEVAGRVWIPEIWGQEELLKDWIDCSALDASLVPSGIISARAALAEEGRRANSGGFRIENRC</sequence>